<dbReference type="Proteomes" id="UP001250932">
    <property type="component" value="Unassembled WGS sequence"/>
</dbReference>
<dbReference type="EMBL" id="JAQOUE010000001">
    <property type="protein sequence ID" value="MDT7040983.1"/>
    <property type="molecule type" value="Genomic_DNA"/>
</dbReference>
<evidence type="ECO:0000313" key="3">
    <source>
        <dbReference type="Proteomes" id="UP001250932"/>
    </source>
</evidence>
<keyword evidence="1" id="KW-0812">Transmembrane</keyword>
<protein>
    <submittedName>
        <fullName evidence="2">Uncharacterized protein</fullName>
    </submittedName>
</protein>
<comment type="caution">
    <text evidence="2">The sequence shown here is derived from an EMBL/GenBank/DDBJ whole genome shotgun (WGS) entry which is preliminary data.</text>
</comment>
<dbReference type="RefSeq" id="WP_313831342.1">
    <property type="nucleotide sequence ID" value="NZ_JAQOUE010000001.1"/>
</dbReference>
<reference evidence="2 3" key="1">
    <citation type="journal article" date="2023" name="ISME J.">
        <title>Cultivation and genomic characterization of novel and ubiquitous marine nitrite-oxidizing bacteria from the Nitrospirales.</title>
        <authorList>
            <person name="Mueller A.J."/>
            <person name="Daebeler A."/>
            <person name="Herbold C.W."/>
            <person name="Kirkegaard R.H."/>
            <person name="Daims H."/>
        </authorList>
    </citation>
    <scope>NUCLEOTIDE SEQUENCE [LARGE SCALE GENOMIC DNA]</scope>
    <source>
        <strain evidence="2 3">EB</strain>
    </source>
</reference>
<organism evidence="2 3">
    <name type="scientific">Candidatus Nitronereus thalassa</name>
    <dbReference type="NCBI Taxonomy" id="3020898"/>
    <lineage>
        <taxon>Bacteria</taxon>
        <taxon>Pseudomonadati</taxon>
        <taxon>Nitrospirota</taxon>
        <taxon>Nitrospiria</taxon>
        <taxon>Nitrospirales</taxon>
        <taxon>Nitrospiraceae</taxon>
        <taxon>Candidatus Nitronereus</taxon>
    </lineage>
</organism>
<evidence type="ECO:0000256" key="1">
    <source>
        <dbReference type="SAM" id="Phobius"/>
    </source>
</evidence>
<proteinExistence type="predicted"/>
<name>A0ABU3K3L5_9BACT</name>
<accession>A0ABU3K3L5</accession>
<keyword evidence="3" id="KW-1185">Reference proteome</keyword>
<keyword evidence="1" id="KW-0472">Membrane</keyword>
<feature type="transmembrane region" description="Helical" evidence="1">
    <location>
        <begin position="31"/>
        <end position="54"/>
    </location>
</feature>
<sequence length="66" mass="7177">MTIVILFLCAAVLIFPLQAHAYVGPGLGLGVIGVVLGVLFSVLLGLLGIFWYPLKRMFWKSSTKRA</sequence>
<evidence type="ECO:0000313" key="2">
    <source>
        <dbReference type="EMBL" id="MDT7040983.1"/>
    </source>
</evidence>
<keyword evidence="1" id="KW-1133">Transmembrane helix</keyword>
<gene>
    <name evidence="2" type="ORF">PPG34_01395</name>
</gene>